<comment type="similarity">
    <text evidence="7">Belongs to the MPDU1 (TC 2.A.43.3) family.</text>
</comment>
<dbReference type="OrthoDB" id="271506at2759"/>
<evidence type="ECO:0000256" key="8">
    <source>
        <dbReference type="SAM" id="Phobius"/>
    </source>
</evidence>
<evidence type="ECO:0000256" key="2">
    <source>
        <dbReference type="ARBA" id="ARBA00022448"/>
    </source>
</evidence>
<dbReference type="OMA" id="WAERLFT"/>
<dbReference type="InterPro" id="IPR016817">
    <property type="entry name" value="MannP-dilichol_defect-1"/>
</dbReference>
<reference evidence="9 10" key="1">
    <citation type="journal article" date="2014" name="Nat. Commun.">
        <title>Klebsormidium flaccidum genome reveals primary factors for plant terrestrial adaptation.</title>
        <authorList>
            <person name="Hori K."/>
            <person name="Maruyama F."/>
            <person name="Fujisawa T."/>
            <person name="Togashi T."/>
            <person name="Yamamoto N."/>
            <person name="Seo M."/>
            <person name="Sato S."/>
            <person name="Yamada T."/>
            <person name="Mori H."/>
            <person name="Tajima N."/>
            <person name="Moriyama T."/>
            <person name="Ikeuchi M."/>
            <person name="Watanabe M."/>
            <person name="Wada H."/>
            <person name="Kobayashi K."/>
            <person name="Saito M."/>
            <person name="Masuda T."/>
            <person name="Sasaki-Sekimoto Y."/>
            <person name="Mashiguchi K."/>
            <person name="Awai K."/>
            <person name="Shimojima M."/>
            <person name="Masuda S."/>
            <person name="Iwai M."/>
            <person name="Nobusawa T."/>
            <person name="Narise T."/>
            <person name="Kondo S."/>
            <person name="Saito H."/>
            <person name="Sato R."/>
            <person name="Murakawa M."/>
            <person name="Ihara Y."/>
            <person name="Oshima-Yamada Y."/>
            <person name="Ohtaka K."/>
            <person name="Satoh M."/>
            <person name="Sonobe K."/>
            <person name="Ishii M."/>
            <person name="Ohtani R."/>
            <person name="Kanamori-Sato M."/>
            <person name="Honoki R."/>
            <person name="Miyazaki D."/>
            <person name="Mochizuki H."/>
            <person name="Umetsu J."/>
            <person name="Higashi K."/>
            <person name="Shibata D."/>
            <person name="Kamiya Y."/>
            <person name="Sato N."/>
            <person name="Nakamura Y."/>
            <person name="Tabata S."/>
            <person name="Ida S."/>
            <person name="Kurokawa K."/>
            <person name="Ohta H."/>
        </authorList>
    </citation>
    <scope>NUCLEOTIDE SEQUENCE [LARGE SCALE GENOMIC DNA]</scope>
    <source>
        <strain evidence="9 10">NIES-2285</strain>
    </source>
</reference>
<name>A0A1Y1I5G6_KLENI</name>
<dbReference type="AlphaFoldDB" id="A0A1Y1I5G6"/>
<dbReference type="STRING" id="105231.A0A1Y1I5G6"/>
<evidence type="ECO:0000256" key="7">
    <source>
        <dbReference type="ARBA" id="ARBA00038475"/>
    </source>
</evidence>
<sequence>MDALLQRVEPYLPLACLVRSLEKGVLPPQQCFLALLSKVLGYAIIAGATILKLPQIILILQKRSTEGLATSSFEIETVGFTIALSYCRFKGLAFSAYGEVVFLLIQDIILVLLCYYYAPKRGPSVWLKTALYAAIAPVLIGGQISAESFELLYACQHAVFIIARLPQLYKNYKQKSTGQLSFSSSFLQFGGILARLFTSIQEKAPSSSILPLLYAHGSRGVLRRCHEQHSDVPIFPVPKRTQENDEGGVATGLHERARFRPQVQVQRSLCDSFGRLQAEITCLFDSAVVFGVSTLIACVKCLNW</sequence>
<gene>
    <name evidence="9" type="ORF">KFL_002750170</name>
</gene>
<accession>A0A1Y1I5G6</accession>
<keyword evidence="4" id="KW-0677">Repeat</keyword>
<keyword evidence="6 8" id="KW-0472">Membrane</keyword>
<dbReference type="SMART" id="SM00679">
    <property type="entry name" value="CTNS"/>
    <property type="match status" value="2"/>
</dbReference>
<evidence type="ECO:0000256" key="3">
    <source>
        <dbReference type="ARBA" id="ARBA00022692"/>
    </source>
</evidence>
<feature type="transmembrane region" description="Helical" evidence="8">
    <location>
        <begin position="39"/>
        <end position="60"/>
    </location>
</feature>
<dbReference type="PANTHER" id="PTHR12226">
    <property type="entry name" value="MANNOSE-P-DOLICHOL UTILIZATION DEFECT 1 LEC35 -RELATED"/>
    <property type="match status" value="1"/>
</dbReference>
<dbReference type="PANTHER" id="PTHR12226:SF2">
    <property type="entry name" value="MANNOSE-P-DOLICHOL UTILIZATION DEFECT 1 PROTEIN"/>
    <property type="match status" value="1"/>
</dbReference>
<keyword evidence="5 8" id="KW-1133">Transmembrane helix</keyword>
<evidence type="ECO:0000256" key="1">
    <source>
        <dbReference type="ARBA" id="ARBA00004141"/>
    </source>
</evidence>
<dbReference type="Pfam" id="PF04193">
    <property type="entry name" value="PQ-loop"/>
    <property type="match status" value="2"/>
</dbReference>
<keyword evidence="10" id="KW-1185">Reference proteome</keyword>
<proteinExistence type="inferred from homology"/>
<organism evidence="9 10">
    <name type="scientific">Klebsormidium nitens</name>
    <name type="common">Green alga</name>
    <name type="synonym">Ulothrix nitens</name>
    <dbReference type="NCBI Taxonomy" id="105231"/>
    <lineage>
        <taxon>Eukaryota</taxon>
        <taxon>Viridiplantae</taxon>
        <taxon>Streptophyta</taxon>
        <taxon>Klebsormidiophyceae</taxon>
        <taxon>Klebsormidiales</taxon>
        <taxon>Klebsormidiaceae</taxon>
        <taxon>Klebsormidium</taxon>
    </lineage>
</organism>
<dbReference type="Gene3D" id="1.20.1280.290">
    <property type="match status" value="2"/>
</dbReference>
<evidence type="ECO:0000256" key="5">
    <source>
        <dbReference type="ARBA" id="ARBA00022989"/>
    </source>
</evidence>
<dbReference type="Proteomes" id="UP000054558">
    <property type="component" value="Unassembled WGS sequence"/>
</dbReference>
<evidence type="ECO:0000256" key="6">
    <source>
        <dbReference type="ARBA" id="ARBA00023136"/>
    </source>
</evidence>
<evidence type="ECO:0000313" key="9">
    <source>
        <dbReference type="EMBL" id="GAQ86200.1"/>
    </source>
</evidence>
<dbReference type="GO" id="GO:0016020">
    <property type="term" value="C:membrane"/>
    <property type="evidence" value="ECO:0007669"/>
    <property type="project" value="UniProtKB-SubCell"/>
</dbReference>
<comment type="subcellular location">
    <subcellularLocation>
        <location evidence="1">Membrane</location>
        <topology evidence="1">Multi-pass membrane protein</topology>
    </subcellularLocation>
</comment>
<keyword evidence="3 8" id="KW-0812">Transmembrane</keyword>
<keyword evidence="2" id="KW-0813">Transport</keyword>
<dbReference type="InterPro" id="IPR006603">
    <property type="entry name" value="PQ-loop_rpt"/>
</dbReference>
<evidence type="ECO:0000256" key="4">
    <source>
        <dbReference type="ARBA" id="ARBA00022737"/>
    </source>
</evidence>
<feature type="transmembrane region" description="Helical" evidence="8">
    <location>
        <begin position="125"/>
        <end position="145"/>
    </location>
</feature>
<evidence type="ECO:0008006" key="11">
    <source>
        <dbReference type="Google" id="ProtNLM"/>
    </source>
</evidence>
<protein>
    <recommendedName>
        <fullName evidence="11">Mannose-P-dolichol utilization defect 1 protein homolog</fullName>
    </recommendedName>
</protein>
<dbReference type="EMBL" id="DF237224">
    <property type="protein sequence ID" value="GAQ86200.1"/>
    <property type="molecule type" value="Genomic_DNA"/>
</dbReference>
<feature type="transmembrane region" description="Helical" evidence="8">
    <location>
        <begin position="92"/>
        <end position="118"/>
    </location>
</feature>
<evidence type="ECO:0000313" key="10">
    <source>
        <dbReference type="Proteomes" id="UP000054558"/>
    </source>
</evidence>